<name>A0A972K159_9BACL</name>
<comment type="caution">
    <text evidence="1">The sequence shown here is derived from an EMBL/GenBank/DDBJ whole genome shotgun (WGS) entry which is preliminary data.</text>
</comment>
<dbReference type="Proteomes" id="UP000641588">
    <property type="component" value="Unassembled WGS sequence"/>
</dbReference>
<evidence type="ECO:0000313" key="2">
    <source>
        <dbReference type="Proteomes" id="UP000641588"/>
    </source>
</evidence>
<proteinExistence type="predicted"/>
<gene>
    <name evidence="1" type="ORF">GC093_04115</name>
</gene>
<dbReference type="RefSeq" id="WP_171650588.1">
    <property type="nucleotide sequence ID" value="NZ_WHOD01000013.1"/>
</dbReference>
<evidence type="ECO:0000313" key="1">
    <source>
        <dbReference type="EMBL" id="NOU92422.1"/>
    </source>
</evidence>
<reference evidence="1" key="1">
    <citation type="submission" date="2019-10" db="EMBL/GenBank/DDBJ databases">
        <title>Description of Paenibacillus glebae sp. nov.</title>
        <authorList>
            <person name="Carlier A."/>
            <person name="Qi S."/>
        </authorList>
    </citation>
    <scope>NUCLEOTIDE SEQUENCE</scope>
    <source>
        <strain evidence="1">LMG 31456</strain>
    </source>
</reference>
<organism evidence="1 2">
    <name type="scientific">Paenibacillus foliorum</name>
    <dbReference type="NCBI Taxonomy" id="2654974"/>
    <lineage>
        <taxon>Bacteria</taxon>
        <taxon>Bacillati</taxon>
        <taxon>Bacillota</taxon>
        <taxon>Bacilli</taxon>
        <taxon>Bacillales</taxon>
        <taxon>Paenibacillaceae</taxon>
        <taxon>Paenibacillus</taxon>
    </lineage>
</organism>
<sequence>MITFKKWTGIFNGRSSESYQTVQVRAPRDYFNRADAFIEDVKYMTDEELTGLNKAFLVKLLFDNFLESVRQGKDLYEYLASLSRIYGSVLTIPNNISKKVSATSEPPEFHWRLTNKNGNKEEREFLTLPIRLHSREVKRVEVFFEDMRWKHQELDIKLDELVSLLFIEFITAVRNGLTEETSEEIMDFILSKWEDR</sequence>
<keyword evidence="2" id="KW-1185">Reference proteome</keyword>
<accession>A0A972K159</accession>
<protein>
    <submittedName>
        <fullName evidence="1">Uncharacterized protein</fullName>
    </submittedName>
</protein>
<dbReference type="AlphaFoldDB" id="A0A972K159"/>
<dbReference type="EMBL" id="WHOD01000013">
    <property type="protein sequence ID" value="NOU92422.1"/>
    <property type="molecule type" value="Genomic_DNA"/>
</dbReference>